<dbReference type="SUPFAM" id="SSF52317">
    <property type="entry name" value="Class I glutamine amidotransferase-like"/>
    <property type="match status" value="1"/>
</dbReference>
<sequence>MAQRTRKNLPKLKIGVTGNAKFISPSWNCIRLSLYICGARAVRISANSPRYNERFDAFIISGGDDIHPTLYGEEVTAKAQYDRKRDKLEINYIHKALENHIPILGICRGYQLINVVCGGSLYTDIRDKRRKTSNKAILRAKKPVKVNANSKLARILNCTGIKVNSLHHQAIKTLGHNLQAVAYDRDHFIQAIEHTGQKPILGVQWHPEYLVYKKTQRRLFNWLVREAEKARHS</sequence>
<gene>
    <name evidence="1" type="ORF">ABS311_04715</name>
</gene>
<dbReference type="RefSeq" id="WP_143871571.1">
    <property type="nucleotide sequence ID" value="NZ_CP041660.1"/>
</dbReference>
<dbReference type="InterPro" id="IPR029062">
    <property type="entry name" value="Class_I_gatase-like"/>
</dbReference>
<keyword evidence="2" id="KW-1185">Reference proteome</keyword>
<dbReference type="CDD" id="cd01745">
    <property type="entry name" value="GATase1_2"/>
    <property type="match status" value="1"/>
</dbReference>
<organism evidence="1 2">
    <name type="scientific">Catenovulum sediminis</name>
    <dbReference type="NCBI Taxonomy" id="1740262"/>
    <lineage>
        <taxon>Bacteria</taxon>
        <taxon>Pseudomonadati</taxon>
        <taxon>Pseudomonadota</taxon>
        <taxon>Gammaproteobacteria</taxon>
        <taxon>Alteromonadales</taxon>
        <taxon>Alteromonadaceae</taxon>
        <taxon>Catenovulum</taxon>
    </lineage>
</organism>
<dbReference type="PANTHER" id="PTHR43235">
    <property type="entry name" value="GLUTAMINE AMIDOTRANSFERASE PB2B2.05-RELATED"/>
    <property type="match status" value="1"/>
</dbReference>
<reference evidence="1 2" key="1">
    <citation type="submission" date="2024-06" db="EMBL/GenBank/DDBJ databases">
        <authorList>
            <person name="Chen R.Y."/>
        </authorList>
    </citation>
    <scope>NUCLEOTIDE SEQUENCE [LARGE SCALE GENOMIC DNA]</scope>
    <source>
        <strain evidence="1 2">D2</strain>
    </source>
</reference>
<name>A0ABV1REJ2_9ALTE</name>
<comment type="caution">
    <text evidence="1">The sequence shown here is derived from an EMBL/GenBank/DDBJ whole genome shotgun (WGS) entry which is preliminary data.</text>
</comment>
<dbReference type="PROSITE" id="PS51273">
    <property type="entry name" value="GATASE_TYPE_1"/>
    <property type="match status" value="1"/>
</dbReference>
<dbReference type="InterPro" id="IPR044668">
    <property type="entry name" value="PuuD-like"/>
</dbReference>
<evidence type="ECO:0000313" key="2">
    <source>
        <dbReference type="Proteomes" id="UP001467690"/>
    </source>
</evidence>
<accession>A0ABV1REJ2</accession>
<proteinExistence type="predicted"/>
<dbReference type="Pfam" id="PF07722">
    <property type="entry name" value="Peptidase_C26"/>
    <property type="match status" value="1"/>
</dbReference>
<protein>
    <submittedName>
        <fullName evidence="1">Type 1 glutamine amidotransferase</fullName>
    </submittedName>
</protein>
<keyword evidence="1" id="KW-0315">Glutamine amidotransferase</keyword>
<dbReference type="PANTHER" id="PTHR43235:SF1">
    <property type="entry name" value="GLUTAMINE AMIDOTRANSFERASE PB2B2.05-RELATED"/>
    <property type="match status" value="1"/>
</dbReference>
<dbReference type="Gene3D" id="3.40.50.880">
    <property type="match status" value="1"/>
</dbReference>
<dbReference type="InterPro" id="IPR011697">
    <property type="entry name" value="Peptidase_C26"/>
</dbReference>
<evidence type="ECO:0000313" key="1">
    <source>
        <dbReference type="EMBL" id="MER2491180.1"/>
    </source>
</evidence>
<dbReference type="Proteomes" id="UP001467690">
    <property type="component" value="Unassembled WGS sequence"/>
</dbReference>
<dbReference type="EMBL" id="JBELOE010000093">
    <property type="protein sequence ID" value="MER2491180.1"/>
    <property type="molecule type" value="Genomic_DNA"/>
</dbReference>